<name>A0ABT9MNG5_9ACTN</name>
<protein>
    <recommendedName>
        <fullName evidence="1">non-specific serine/threonine protein kinase</fullName>
        <ecNumber evidence="1">2.7.11.1</ecNumber>
    </recommendedName>
</protein>
<dbReference type="Proteomes" id="UP001240984">
    <property type="component" value="Unassembled WGS sequence"/>
</dbReference>
<feature type="region of interest" description="Disordered" evidence="8">
    <location>
        <begin position="298"/>
        <end position="325"/>
    </location>
</feature>
<dbReference type="Gene3D" id="3.30.200.20">
    <property type="entry name" value="Phosphorylase Kinase, domain 1"/>
    <property type="match status" value="1"/>
</dbReference>
<dbReference type="Pfam" id="PF00069">
    <property type="entry name" value="Pkinase"/>
    <property type="match status" value="1"/>
</dbReference>
<feature type="binding site" evidence="7">
    <location>
        <position position="40"/>
    </location>
    <ligand>
        <name>ATP</name>
        <dbReference type="ChEBI" id="CHEBI:30616"/>
    </ligand>
</feature>
<dbReference type="PROSITE" id="PS00108">
    <property type="entry name" value="PROTEIN_KINASE_ST"/>
    <property type="match status" value="1"/>
</dbReference>
<dbReference type="SUPFAM" id="SSF48452">
    <property type="entry name" value="TPR-like"/>
    <property type="match status" value="1"/>
</dbReference>
<dbReference type="Gene3D" id="1.25.40.10">
    <property type="entry name" value="Tetratricopeptide repeat domain"/>
    <property type="match status" value="1"/>
</dbReference>
<dbReference type="InterPro" id="IPR008271">
    <property type="entry name" value="Ser/Thr_kinase_AS"/>
</dbReference>
<dbReference type="EC" id="2.7.11.1" evidence="1"/>
<dbReference type="InterPro" id="IPR011009">
    <property type="entry name" value="Kinase-like_dom_sf"/>
</dbReference>
<organism evidence="10 11">
    <name type="scientific">Catenuloplanes nepalensis</name>
    <dbReference type="NCBI Taxonomy" id="587533"/>
    <lineage>
        <taxon>Bacteria</taxon>
        <taxon>Bacillati</taxon>
        <taxon>Actinomycetota</taxon>
        <taxon>Actinomycetes</taxon>
        <taxon>Micromonosporales</taxon>
        <taxon>Micromonosporaceae</taxon>
        <taxon>Catenuloplanes</taxon>
    </lineage>
</organism>
<evidence type="ECO:0000256" key="5">
    <source>
        <dbReference type="ARBA" id="ARBA00022777"/>
    </source>
</evidence>
<evidence type="ECO:0000256" key="2">
    <source>
        <dbReference type="ARBA" id="ARBA00022527"/>
    </source>
</evidence>
<evidence type="ECO:0000256" key="7">
    <source>
        <dbReference type="PROSITE-ProRule" id="PRU10141"/>
    </source>
</evidence>
<keyword evidence="2 10" id="KW-0723">Serine/threonine-protein kinase</keyword>
<evidence type="ECO:0000256" key="1">
    <source>
        <dbReference type="ARBA" id="ARBA00012513"/>
    </source>
</evidence>
<dbReference type="SMART" id="SM00220">
    <property type="entry name" value="S_TKc"/>
    <property type="match status" value="1"/>
</dbReference>
<evidence type="ECO:0000313" key="10">
    <source>
        <dbReference type="EMBL" id="MDP9792960.1"/>
    </source>
</evidence>
<dbReference type="EMBL" id="JAUSRA010000001">
    <property type="protein sequence ID" value="MDP9792960.1"/>
    <property type="molecule type" value="Genomic_DNA"/>
</dbReference>
<gene>
    <name evidence="10" type="ORF">J2S43_001472</name>
</gene>
<evidence type="ECO:0000259" key="9">
    <source>
        <dbReference type="PROSITE" id="PS50011"/>
    </source>
</evidence>
<feature type="domain" description="Protein kinase" evidence="9">
    <location>
        <begin position="11"/>
        <end position="307"/>
    </location>
</feature>
<keyword evidence="6 7" id="KW-0067">ATP-binding</keyword>
<reference evidence="10 11" key="1">
    <citation type="submission" date="2023-07" db="EMBL/GenBank/DDBJ databases">
        <title>Sequencing the genomes of 1000 actinobacteria strains.</title>
        <authorList>
            <person name="Klenk H.-P."/>
        </authorList>
    </citation>
    <scope>NUCLEOTIDE SEQUENCE [LARGE SCALE GENOMIC DNA]</scope>
    <source>
        <strain evidence="10 11">DSM 44710</strain>
    </source>
</reference>
<keyword evidence="4 7" id="KW-0547">Nucleotide-binding</keyword>
<evidence type="ECO:0000313" key="11">
    <source>
        <dbReference type="Proteomes" id="UP001240984"/>
    </source>
</evidence>
<keyword evidence="11" id="KW-1185">Reference proteome</keyword>
<dbReference type="CDD" id="cd14014">
    <property type="entry name" value="STKc_PknB_like"/>
    <property type="match status" value="1"/>
</dbReference>
<dbReference type="RefSeq" id="WP_306827846.1">
    <property type="nucleotide sequence ID" value="NZ_JAUSRA010000001.1"/>
</dbReference>
<dbReference type="PROSITE" id="PS50011">
    <property type="entry name" value="PROTEIN_KINASE_DOM"/>
    <property type="match status" value="1"/>
</dbReference>
<proteinExistence type="predicted"/>
<keyword evidence="5 10" id="KW-0418">Kinase</keyword>
<evidence type="ECO:0000256" key="4">
    <source>
        <dbReference type="ARBA" id="ARBA00022741"/>
    </source>
</evidence>
<dbReference type="InterPro" id="IPR011990">
    <property type="entry name" value="TPR-like_helical_dom_sf"/>
</dbReference>
<dbReference type="PROSITE" id="PS00107">
    <property type="entry name" value="PROTEIN_KINASE_ATP"/>
    <property type="match status" value="1"/>
</dbReference>
<dbReference type="InterPro" id="IPR000719">
    <property type="entry name" value="Prot_kinase_dom"/>
</dbReference>
<evidence type="ECO:0000256" key="8">
    <source>
        <dbReference type="SAM" id="MobiDB-lite"/>
    </source>
</evidence>
<dbReference type="PANTHER" id="PTHR43289">
    <property type="entry name" value="MITOGEN-ACTIVATED PROTEIN KINASE KINASE KINASE 20-RELATED"/>
    <property type="match status" value="1"/>
</dbReference>
<dbReference type="SUPFAM" id="SSF56112">
    <property type="entry name" value="Protein kinase-like (PK-like)"/>
    <property type="match status" value="1"/>
</dbReference>
<comment type="caution">
    <text evidence="10">The sequence shown here is derived from an EMBL/GenBank/DDBJ whole genome shotgun (WGS) entry which is preliminary data.</text>
</comment>
<accession>A0ABT9MNG5</accession>
<dbReference type="InterPro" id="IPR017441">
    <property type="entry name" value="Protein_kinase_ATP_BS"/>
</dbReference>
<dbReference type="GO" id="GO:0004674">
    <property type="term" value="F:protein serine/threonine kinase activity"/>
    <property type="evidence" value="ECO:0007669"/>
    <property type="project" value="UniProtKB-KW"/>
</dbReference>
<dbReference type="PANTHER" id="PTHR43289:SF6">
    <property type="entry name" value="SERINE_THREONINE-PROTEIN KINASE NEKL-3"/>
    <property type="match status" value="1"/>
</dbReference>
<evidence type="ECO:0000256" key="6">
    <source>
        <dbReference type="ARBA" id="ARBA00022840"/>
    </source>
</evidence>
<evidence type="ECO:0000256" key="3">
    <source>
        <dbReference type="ARBA" id="ARBA00022679"/>
    </source>
</evidence>
<sequence length="500" mass="54198">MDEDWTLADRYRIGGPIGSGGMGQVWTAHDLQLDREVAVKLMNQPALPIGTPETEELLAAAAADRERFLREVRTTARLELPGVPAVYDVGVDPEKNQLFLVLQLIHGSTLADLISSYDAAEPAPVSWCAAVAAQAAATLADVHRVDIVHRDIKPSNMMVHTDGQVKILDFGVALLQGARALPKLTQLGATVGTPPYMSREQALGNPVGPPSDIYGLGCVLYEMLTGRVPFIQTSSRSYRDHHVNSEPPSLRAARLDVPAEIDQLFQAMLAKLPADRPSATAVYETLLPLAQAVEGGIDDRDPRRPFLRPLAPRRPRRQPPASQVAPMTVDEAVDIIERVSELTEDDQVHAAIALLDEAVARPTGQPVIDLELKIRLGTFLSLAEESTRAAAVLDEVLLQLDGDERAPELRYQAGASHAAIGNFDIAVRYLTSALTDAGADDTFRRDASYQLGLLLPLVGRTADGIRVLGSLRPQLVSEFGADSVHVASLDRRIARLERPE</sequence>
<keyword evidence="3" id="KW-0808">Transferase</keyword>
<dbReference type="Gene3D" id="1.10.510.10">
    <property type="entry name" value="Transferase(Phosphotransferase) domain 1"/>
    <property type="match status" value="1"/>
</dbReference>